<evidence type="ECO:0000313" key="3">
    <source>
        <dbReference type="Proteomes" id="UP001557470"/>
    </source>
</evidence>
<name>A0ABD0Y196_UMBPY</name>
<protein>
    <submittedName>
        <fullName evidence="2">Uncharacterized protein</fullName>
    </submittedName>
</protein>
<proteinExistence type="predicted"/>
<feature type="compositionally biased region" description="Basic and acidic residues" evidence="1">
    <location>
        <begin position="206"/>
        <end position="225"/>
    </location>
</feature>
<feature type="compositionally biased region" description="Basic and acidic residues" evidence="1">
    <location>
        <begin position="74"/>
        <end position="88"/>
    </location>
</feature>
<dbReference type="EMBL" id="JAGEUA010000002">
    <property type="protein sequence ID" value="KAL1006402.1"/>
    <property type="molecule type" value="Genomic_DNA"/>
</dbReference>
<feature type="region of interest" description="Disordered" evidence="1">
    <location>
        <begin position="1"/>
        <end position="241"/>
    </location>
</feature>
<accession>A0ABD0Y196</accession>
<dbReference type="Proteomes" id="UP001557470">
    <property type="component" value="Unassembled WGS sequence"/>
</dbReference>
<feature type="compositionally biased region" description="Basic and acidic residues" evidence="1">
    <location>
        <begin position="1"/>
        <end position="44"/>
    </location>
</feature>
<organism evidence="2 3">
    <name type="scientific">Umbra pygmaea</name>
    <name type="common">Eastern mudminnow</name>
    <dbReference type="NCBI Taxonomy" id="75934"/>
    <lineage>
        <taxon>Eukaryota</taxon>
        <taxon>Metazoa</taxon>
        <taxon>Chordata</taxon>
        <taxon>Craniata</taxon>
        <taxon>Vertebrata</taxon>
        <taxon>Euteleostomi</taxon>
        <taxon>Actinopterygii</taxon>
        <taxon>Neopterygii</taxon>
        <taxon>Teleostei</taxon>
        <taxon>Protacanthopterygii</taxon>
        <taxon>Esociformes</taxon>
        <taxon>Umbridae</taxon>
        <taxon>Umbra</taxon>
    </lineage>
</organism>
<feature type="compositionally biased region" description="Basic and acidic residues" evidence="1">
    <location>
        <begin position="170"/>
        <end position="199"/>
    </location>
</feature>
<comment type="caution">
    <text evidence="2">The sequence shown here is derived from an EMBL/GenBank/DDBJ whole genome shotgun (WGS) entry which is preliminary data.</text>
</comment>
<dbReference type="AlphaFoldDB" id="A0ABD0Y196"/>
<feature type="compositionally biased region" description="Polar residues" evidence="1">
    <location>
        <begin position="63"/>
        <end position="73"/>
    </location>
</feature>
<keyword evidence="3" id="KW-1185">Reference proteome</keyword>
<feature type="compositionally biased region" description="Basic and acidic residues" evidence="1">
    <location>
        <begin position="232"/>
        <end position="241"/>
    </location>
</feature>
<reference evidence="2 3" key="1">
    <citation type="submission" date="2024-06" db="EMBL/GenBank/DDBJ databases">
        <authorList>
            <person name="Pan Q."/>
            <person name="Wen M."/>
            <person name="Jouanno E."/>
            <person name="Zahm M."/>
            <person name="Klopp C."/>
            <person name="Cabau C."/>
            <person name="Louis A."/>
            <person name="Berthelot C."/>
            <person name="Parey E."/>
            <person name="Roest Crollius H."/>
            <person name="Montfort J."/>
            <person name="Robinson-Rechavi M."/>
            <person name="Bouchez O."/>
            <person name="Lampietro C."/>
            <person name="Lopez Roques C."/>
            <person name="Donnadieu C."/>
            <person name="Postlethwait J."/>
            <person name="Bobe J."/>
            <person name="Verreycken H."/>
            <person name="Guiguen Y."/>
        </authorList>
    </citation>
    <scope>NUCLEOTIDE SEQUENCE [LARGE SCALE GENOMIC DNA]</scope>
    <source>
        <strain evidence="2">Up_M1</strain>
        <tissue evidence="2">Testis</tissue>
    </source>
</reference>
<evidence type="ECO:0000313" key="2">
    <source>
        <dbReference type="EMBL" id="KAL1006402.1"/>
    </source>
</evidence>
<sequence>MKLEEKRLEETKASSRKRPTESKRDDGPRDRKRSKDDDNTDGKKHTAKHLSSLHPRKPLQEPKITSNTGQSNVKKSDGRKDNQIEIHEINLFAPIDHLDMERSDKKSSKESGDSKKDKQKSDPSKQGHDWRGEAKDLEQKKVCELSANSSVSSSKKNKDSCENNLLTTVDIKKEHNVKRENGMNDSVKKSGNDKIQTAEKKRKKKPGGEEELKKKRKDGEKDGKTLKSKRSTIKEEDSKWK</sequence>
<feature type="compositionally biased region" description="Basic and acidic residues" evidence="1">
    <location>
        <begin position="96"/>
        <end position="143"/>
    </location>
</feature>
<gene>
    <name evidence="2" type="ORF">UPYG_G00071930</name>
</gene>
<evidence type="ECO:0000256" key="1">
    <source>
        <dbReference type="SAM" id="MobiDB-lite"/>
    </source>
</evidence>